<proteinExistence type="predicted"/>
<dbReference type="PANTHER" id="PTHR20857">
    <property type="entry name" value="THIAMINE-PHOSPHATE PYROPHOSPHORYLASE"/>
    <property type="match status" value="1"/>
</dbReference>
<dbReference type="EMBL" id="JBHUMB010000005">
    <property type="protein sequence ID" value="MFD2742273.1"/>
    <property type="molecule type" value="Genomic_DNA"/>
</dbReference>
<evidence type="ECO:0000256" key="1">
    <source>
        <dbReference type="ARBA" id="ARBA00004948"/>
    </source>
</evidence>
<evidence type="ECO:0000256" key="2">
    <source>
        <dbReference type="ARBA" id="ARBA00022977"/>
    </source>
</evidence>
<feature type="domain" description="Thiamine phosphate synthase/TenI" evidence="3">
    <location>
        <begin position="3"/>
        <end position="176"/>
    </location>
</feature>
<evidence type="ECO:0000313" key="4">
    <source>
        <dbReference type="EMBL" id="MFD2742273.1"/>
    </source>
</evidence>
<dbReference type="InterPro" id="IPR013785">
    <property type="entry name" value="Aldolase_TIM"/>
</dbReference>
<dbReference type="Gene3D" id="3.20.20.70">
    <property type="entry name" value="Aldolase class I"/>
    <property type="match status" value="1"/>
</dbReference>
<evidence type="ECO:0000313" key="5">
    <source>
        <dbReference type="Proteomes" id="UP001597418"/>
    </source>
</evidence>
<comment type="pathway">
    <text evidence="1">Cofactor biosynthesis; thiamine diphosphate biosynthesis.</text>
</comment>
<dbReference type="InterPro" id="IPR022998">
    <property type="entry name" value="ThiamineP_synth_TenI"/>
</dbReference>
<sequence>MMIVLTPEYAADQEIETVIRLLDAGLDLLHIRKYDYSIEQTATYIRRIPSYYHGKLVLHEHHELASTFDLKHLHMSETMRQEWSAKPLPQGIQFSTSTHDISSFNQLDNRWHYAFLSPFYPSISKPGYGSSSNMLQQTSKRTNQSVRLIALGGMNTTNIAATLSADVDGIALLGAIWESDNPIQTFEDCCTAASTTPLLFKK</sequence>
<dbReference type="Proteomes" id="UP001597418">
    <property type="component" value="Unassembled WGS sequence"/>
</dbReference>
<organism evidence="4 5">
    <name type="scientific">Sphingobacterium populi</name>
    <dbReference type="NCBI Taxonomy" id="1812824"/>
    <lineage>
        <taxon>Bacteria</taxon>
        <taxon>Pseudomonadati</taxon>
        <taxon>Bacteroidota</taxon>
        <taxon>Sphingobacteriia</taxon>
        <taxon>Sphingobacteriales</taxon>
        <taxon>Sphingobacteriaceae</taxon>
        <taxon>Sphingobacterium</taxon>
    </lineage>
</organism>
<dbReference type="CDD" id="cd00564">
    <property type="entry name" value="TMP_TenI"/>
    <property type="match status" value="1"/>
</dbReference>
<reference evidence="5" key="1">
    <citation type="journal article" date="2019" name="Int. J. Syst. Evol. Microbiol.">
        <title>The Global Catalogue of Microorganisms (GCM) 10K type strain sequencing project: providing services to taxonomists for standard genome sequencing and annotation.</title>
        <authorList>
            <consortium name="The Broad Institute Genomics Platform"/>
            <consortium name="The Broad Institute Genome Sequencing Center for Infectious Disease"/>
            <person name="Wu L."/>
            <person name="Ma J."/>
        </authorList>
    </citation>
    <scope>NUCLEOTIDE SEQUENCE [LARGE SCALE GENOMIC DNA]</scope>
    <source>
        <strain evidence="5">KCTC 42247</strain>
    </source>
</reference>
<keyword evidence="5" id="KW-1185">Reference proteome</keyword>
<protein>
    <submittedName>
        <fullName evidence="4">Thiamine phosphate synthase</fullName>
    </submittedName>
</protein>
<comment type="caution">
    <text evidence="4">The sequence shown here is derived from an EMBL/GenBank/DDBJ whole genome shotgun (WGS) entry which is preliminary data.</text>
</comment>
<dbReference type="InterPro" id="IPR036206">
    <property type="entry name" value="ThiamineP_synth_sf"/>
</dbReference>
<keyword evidence="2" id="KW-0784">Thiamine biosynthesis</keyword>
<gene>
    <name evidence="4" type="ORF">ACFSQ6_02585</name>
</gene>
<accession>A0ABW5U8Y6</accession>
<dbReference type="SUPFAM" id="SSF51391">
    <property type="entry name" value="Thiamin phosphate synthase"/>
    <property type="match status" value="1"/>
</dbReference>
<dbReference type="Pfam" id="PF02581">
    <property type="entry name" value="TMP-TENI"/>
    <property type="match status" value="1"/>
</dbReference>
<dbReference type="RefSeq" id="WP_066753857.1">
    <property type="nucleotide sequence ID" value="NZ_JBHUMB010000005.1"/>
</dbReference>
<dbReference type="PANTHER" id="PTHR20857:SF15">
    <property type="entry name" value="THIAMINE-PHOSPHATE SYNTHASE"/>
    <property type="match status" value="1"/>
</dbReference>
<name>A0ABW5U8Y6_9SPHI</name>
<evidence type="ECO:0000259" key="3">
    <source>
        <dbReference type="Pfam" id="PF02581"/>
    </source>
</evidence>